<accession>A0A7S4ULX3</accession>
<feature type="compositionally biased region" description="Low complexity" evidence="1">
    <location>
        <begin position="199"/>
        <end position="208"/>
    </location>
</feature>
<feature type="compositionally biased region" description="Basic and acidic residues" evidence="1">
    <location>
        <begin position="276"/>
        <end position="285"/>
    </location>
</feature>
<feature type="compositionally biased region" description="Polar residues" evidence="1">
    <location>
        <begin position="226"/>
        <end position="235"/>
    </location>
</feature>
<feature type="compositionally biased region" description="Low complexity" evidence="1">
    <location>
        <begin position="103"/>
        <end position="117"/>
    </location>
</feature>
<evidence type="ECO:0000256" key="1">
    <source>
        <dbReference type="SAM" id="MobiDB-lite"/>
    </source>
</evidence>
<feature type="compositionally biased region" description="Low complexity" evidence="1">
    <location>
        <begin position="255"/>
        <end position="267"/>
    </location>
</feature>
<feature type="compositionally biased region" description="Basic residues" evidence="1">
    <location>
        <begin position="241"/>
        <end position="252"/>
    </location>
</feature>
<feature type="compositionally biased region" description="Low complexity" evidence="1">
    <location>
        <begin position="88"/>
        <end position="97"/>
    </location>
</feature>
<feature type="compositionally biased region" description="Gly residues" evidence="1">
    <location>
        <begin position="463"/>
        <end position="473"/>
    </location>
</feature>
<sequence length="511" mass="54132">MAAADLQQLLTLQQLQQAQQLQQVQQLQQAPLQTPDLQGVLPPHLLALSQPPQAALGVPDSGLHDAAQLAAYQQYLAQLQQQQQQQQAQALQQQQPQQPLPGLPQLGHPGLGLPQQLVPGMLPPAHLQQLSGAQLPAAAPVPPSIPQQPLTPAAAAVDQALKQQAEGGSAAGPFFSFDAPVETLRTTQDAETKQKREGAAQPAQAPAPLGQVKVLSKGPVTGPAPVSQSGQSSWVTVERRSRSRSRRRRRDSHSRSSSSSSSRPRGGSRSGRGRRERAAEQREEAASALFAAGKPKPPAKSPAAKGQEGARASKKNRPSILDQFEQQKQLAQQSREQQPTRQFTVEELLQGQPAGDAQPKQQQQQQRAPTHQQQQQPPQLPKGMEHLEQMLKRQQPQQQPAAAASSPQWQFQRSTPTQSPASRNQMAGTPPLPHGVRPKMPGSGGPPAWAMPRSEPPARGDARGGGGGGGGGTSVPFAGAGGCISTRSTKAPRLDSAGRAVHVPCNSASPP</sequence>
<organism evidence="2">
    <name type="scientific">Alexandrium monilatum</name>
    <dbReference type="NCBI Taxonomy" id="311494"/>
    <lineage>
        <taxon>Eukaryota</taxon>
        <taxon>Sar</taxon>
        <taxon>Alveolata</taxon>
        <taxon>Dinophyceae</taxon>
        <taxon>Gonyaulacales</taxon>
        <taxon>Pyrocystaceae</taxon>
        <taxon>Alexandrium</taxon>
    </lineage>
</organism>
<dbReference type="AlphaFoldDB" id="A0A7S4ULX3"/>
<protein>
    <submittedName>
        <fullName evidence="2">Uncharacterized protein</fullName>
    </submittedName>
</protein>
<proteinExistence type="predicted"/>
<feature type="region of interest" description="Disordered" evidence="1">
    <location>
        <begin position="185"/>
        <end position="511"/>
    </location>
</feature>
<feature type="compositionally biased region" description="Basic and acidic residues" evidence="1">
    <location>
        <begin position="188"/>
        <end position="198"/>
    </location>
</feature>
<feature type="region of interest" description="Disordered" evidence="1">
    <location>
        <begin position="88"/>
        <end position="120"/>
    </location>
</feature>
<feature type="compositionally biased region" description="Low complexity" evidence="1">
    <location>
        <begin position="394"/>
        <end position="408"/>
    </location>
</feature>
<evidence type="ECO:0000313" key="2">
    <source>
        <dbReference type="EMBL" id="CAE4593005.1"/>
    </source>
</evidence>
<feature type="compositionally biased region" description="Polar residues" evidence="1">
    <location>
        <begin position="409"/>
        <end position="427"/>
    </location>
</feature>
<dbReference type="EMBL" id="HBNR01036626">
    <property type="protein sequence ID" value="CAE4593005.1"/>
    <property type="molecule type" value="Transcribed_RNA"/>
</dbReference>
<name>A0A7S4ULX3_9DINO</name>
<reference evidence="2" key="1">
    <citation type="submission" date="2021-01" db="EMBL/GenBank/DDBJ databases">
        <authorList>
            <person name="Corre E."/>
            <person name="Pelletier E."/>
            <person name="Niang G."/>
            <person name="Scheremetjew M."/>
            <person name="Finn R."/>
            <person name="Kale V."/>
            <person name="Holt S."/>
            <person name="Cochrane G."/>
            <person name="Meng A."/>
            <person name="Brown T."/>
            <person name="Cohen L."/>
        </authorList>
    </citation>
    <scope>NUCLEOTIDE SEQUENCE</scope>
    <source>
        <strain evidence="2">CCMP3105</strain>
    </source>
</reference>
<feature type="compositionally biased region" description="Low complexity" evidence="1">
    <location>
        <begin position="350"/>
        <end position="377"/>
    </location>
</feature>
<feature type="compositionally biased region" description="Polar residues" evidence="1">
    <location>
        <begin position="324"/>
        <end position="343"/>
    </location>
</feature>
<feature type="region of interest" description="Disordered" evidence="1">
    <location>
        <begin position="133"/>
        <end position="153"/>
    </location>
</feature>
<gene>
    <name evidence="2" type="ORF">AMON00008_LOCUS25211</name>
</gene>